<dbReference type="HOGENOM" id="CLU_1350126_0_0_1"/>
<name>E9HY59_DAPPU</name>
<reference evidence="2 3" key="1">
    <citation type="journal article" date="2011" name="Science">
        <title>The ecoresponsive genome of Daphnia pulex.</title>
        <authorList>
            <person name="Colbourne J.K."/>
            <person name="Pfrender M.E."/>
            <person name="Gilbert D."/>
            <person name="Thomas W.K."/>
            <person name="Tucker A."/>
            <person name="Oakley T.H."/>
            <person name="Tokishita S."/>
            <person name="Aerts A."/>
            <person name="Arnold G.J."/>
            <person name="Basu M.K."/>
            <person name="Bauer D.J."/>
            <person name="Caceres C.E."/>
            <person name="Carmel L."/>
            <person name="Casola C."/>
            <person name="Choi J.H."/>
            <person name="Detter J.C."/>
            <person name="Dong Q."/>
            <person name="Dusheyko S."/>
            <person name="Eads B.D."/>
            <person name="Frohlich T."/>
            <person name="Geiler-Samerotte K.A."/>
            <person name="Gerlach D."/>
            <person name="Hatcher P."/>
            <person name="Jogdeo S."/>
            <person name="Krijgsveld J."/>
            <person name="Kriventseva E.V."/>
            <person name="Kultz D."/>
            <person name="Laforsch C."/>
            <person name="Lindquist E."/>
            <person name="Lopez J."/>
            <person name="Manak J.R."/>
            <person name="Muller J."/>
            <person name="Pangilinan J."/>
            <person name="Patwardhan R.P."/>
            <person name="Pitluck S."/>
            <person name="Pritham E.J."/>
            <person name="Rechtsteiner A."/>
            <person name="Rho M."/>
            <person name="Rogozin I.B."/>
            <person name="Sakarya O."/>
            <person name="Salamov A."/>
            <person name="Schaack S."/>
            <person name="Shapiro H."/>
            <person name="Shiga Y."/>
            <person name="Skalitzky C."/>
            <person name="Smith Z."/>
            <person name="Souvorov A."/>
            <person name="Sung W."/>
            <person name="Tang Z."/>
            <person name="Tsuchiya D."/>
            <person name="Tu H."/>
            <person name="Vos H."/>
            <person name="Wang M."/>
            <person name="Wolf Y.I."/>
            <person name="Yamagata H."/>
            <person name="Yamada T."/>
            <person name="Ye Y."/>
            <person name="Shaw J.R."/>
            <person name="Andrews J."/>
            <person name="Crease T.J."/>
            <person name="Tang H."/>
            <person name="Lucas S.M."/>
            <person name="Robertson H.M."/>
            <person name="Bork P."/>
            <person name="Koonin E.V."/>
            <person name="Zdobnov E.M."/>
            <person name="Grigoriev I.V."/>
            <person name="Lynch M."/>
            <person name="Boore J.L."/>
        </authorList>
    </citation>
    <scope>NUCLEOTIDE SEQUENCE [LARGE SCALE GENOMIC DNA]</scope>
</reference>
<dbReference type="AlphaFoldDB" id="E9HY59"/>
<keyword evidence="3" id="KW-1185">Reference proteome</keyword>
<protein>
    <submittedName>
        <fullName evidence="2">Uncharacterized protein</fullName>
    </submittedName>
</protein>
<evidence type="ECO:0000256" key="1">
    <source>
        <dbReference type="SAM" id="MobiDB-lite"/>
    </source>
</evidence>
<gene>
    <name evidence="2" type="ORF">DAPPUDRAFT_119316</name>
</gene>
<feature type="region of interest" description="Disordered" evidence="1">
    <location>
        <begin position="1"/>
        <end position="21"/>
    </location>
</feature>
<organism evidence="2 3">
    <name type="scientific">Daphnia pulex</name>
    <name type="common">Water flea</name>
    <dbReference type="NCBI Taxonomy" id="6669"/>
    <lineage>
        <taxon>Eukaryota</taxon>
        <taxon>Metazoa</taxon>
        <taxon>Ecdysozoa</taxon>
        <taxon>Arthropoda</taxon>
        <taxon>Crustacea</taxon>
        <taxon>Branchiopoda</taxon>
        <taxon>Diplostraca</taxon>
        <taxon>Cladocera</taxon>
        <taxon>Anomopoda</taxon>
        <taxon>Daphniidae</taxon>
        <taxon>Daphnia</taxon>
    </lineage>
</organism>
<dbReference type="EMBL" id="GL733114">
    <property type="protein sequence ID" value="EFX63322.1"/>
    <property type="molecule type" value="Genomic_DNA"/>
</dbReference>
<dbReference type="KEGG" id="dpx:DAPPUDRAFT_119316"/>
<proteinExistence type="predicted"/>
<evidence type="ECO:0000313" key="3">
    <source>
        <dbReference type="Proteomes" id="UP000000305"/>
    </source>
</evidence>
<evidence type="ECO:0000313" key="2">
    <source>
        <dbReference type="EMBL" id="EFX63322.1"/>
    </source>
</evidence>
<sequence>MDVRDQVYTASEESGAEDSDEDIITDYLSPLDDNGNLDAGASAATSSSSPGAAVAAINVAAISTRFYSTESPPSSLRISAAEDMEPAGAAAADGGVGGTGDRMISNYATAAAAAAAAESIPIISVTQHSPAASKAFFILGEISNPFSPTTPDERLKIGQPSAVARHPGEYPADETSQRADTTTPGIQLAIITSQQDLFFPIGR</sequence>
<dbReference type="Proteomes" id="UP000000305">
    <property type="component" value="Unassembled WGS sequence"/>
</dbReference>
<accession>E9HY59</accession>
<dbReference type="InParanoid" id="E9HY59"/>